<evidence type="ECO:0008006" key="4">
    <source>
        <dbReference type="Google" id="ProtNLM"/>
    </source>
</evidence>
<keyword evidence="1" id="KW-0472">Membrane</keyword>
<evidence type="ECO:0000256" key="1">
    <source>
        <dbReference type="SAM" id="Phobius"/>
    </source>
</evidence>
<proteinExistence type="predicted"/>
<evidence type="ECO:0000313" key="2">
    <source>
        <dbReference type="EMBL" id="GAA0861433.1"/>
    </source>
</evidence>
<name>A0ABN1LX86_9FIRM</name>
<evidence type="ECO:0000313" key="3">
    <source>
        <dbReference type="Proteomes" id="UP001400965"/>
    </source>
</evidence>
<dbReference type="RefSeq" id="WP_346041352.1">
    <property type="nucleotide sequence ID" value="NZ_BAAACP010000001.1"/>
</dbReference>
<protein>
    <recommendedName>
        <fullName evidence="4">DUF1304 domain-containing protein</fullName>
    </recommendedName>
</protein>
<keyword evidence="3" id="KW-1185">Reference proteome</keyword>
<feature type="transmembrane region" description="Helical" evidence="1">
    <location>
        <begin position="7"/>
        <end position="32"/>
    </location>
</feature>
<feature type="transmembrane region" description="Helical" evidence="1">
    <location>
        <begin position="52"/>
        <end position="70"/>
    </location>
</feature>
<comment type="caution">
    <text evidence="2">The sequence shown here is derived from an EMBL/GenBank/DDBJ whole genome shotgun (WGS) entry which is preliminary data.</text>
</comment>
<feature type="transmembrane region" description="Helical" evidence="1">
    <location>
        <begin position="106"/>
        <end position="125"/>
    </location>
</feature>
<keyword evidence="1" id="KW-1133">Transmembrane helix</keyword>
<reference evidence="2 3" key="1">
    <citation type="journal article" date="2019" name="Int. J. Syst. Evol. Microbiol.">
        <title>The Global Catalogue of Microorganisms (GCM) 10K type strain sequencing project: providing services to taxonomists for standard genome sequencing and annotation.</title>
        <authorList>
            <consortium name="The Broad Institute Genomics Platform"/>
            <consortium name="The Broad Institute Genome Sequencing Center for Infectious Disease"/>
            <person name="Wu L."/>
            <person name="Ma J."/>
        </authorList>
    </citation>
    <scope>NUCLEOTIDE SEQUENCE [LARGE SCALE GENOMIC DNA]</scope>
    <source>
        <strain evidence="2 3">JCM 6486</strain>
    </source>
</reference>
<dbReference type="EMBL" id="BAAACP010000001">
    <property type="protein sequence ID" value="GAA0861433.1"/>
    <property type="molecule type" value="Genomic_DNA"/>
</dbReference>
<keyword evidence="1" id="KW-0812">Transmembrane</keyword>
<sequence length="126" mass="14683">MLKNQEIIFGVISSIFILIHVSIYILQDIYLLINSKYLKSTINKMLPALNKLNTTSLILALTFMIPHIYYLKEKLTSFDTGYLVLFLLIISTFTKIHFLSKFNIKQYSSIIAYLLTINLAVHIFFR</sequence>
<gene>
    <name evidence="2" type="ORF">GCM10008917_02740</name>
</gene>
<dbReference type="Proteomes" id="UP001400965">
    <property type="component" value="Unassembled WGS sequence"/>
</dbReference>
<organism evidence="2 3">
    <name type="scientific">Paraclostridium tenue</name>
    <dbReference type="NCBI Taxonomy" id="1737"/>
    <lineage>
        <taxon>Bacteria</taxon>
        <taxon>Bacillati</taxon>
        <taxon>Bacillota</taxon>
        <taxon>Clostridia</taxon>
        <taxon>Peptostreptococcales</taxon>
        <taxon>Peptostreptococcaceae</taxon>
        <taxon>Paraclostridium</taxon>
    </lineage>
</organism>
<accession>A0ABN1LX86</accession>
<feature type="transmembrane region" description="Helical" evidence="1">
    <location>
        <begin position="82"/>
        <end position="100"/>
    </location>
</feature>